<keyword evidence="1" id="KW-0812">Transmembrane</keyword>
<reference evidence="2" key="1">
    <citation type="journal article" date="2021" name="Proc. Natl. Acad. Sci. U.S.A.">
        <title>A Catalog of Tens of Thousands of Viruses from Human Metagenomes Reveals Hidden Associations with Chronic Diseases.</title>
        <authorList>
            <person name="Tisza M.J."/>
            <person name="Buck C.B."/>
        </authorList>
    </citation>
    <scope>NUCLEOTIDE SEQUENCE</scope>
    <source>
        <strain evidence="2">CtUml7</strain>
    </source>
</reference>
<protein>
    <submittedName>
        <fullName evidence="2">Uncharacterized protein</fullName>
    </submittedName>
</protein>
<sequence>MITIILVIIVVAVIYGAIVDGGSKITKPMTMEEIREKNKKRADTIVGIAFLFFLIIMIIGLIIG</sequence>
<feature type="transmembrane region" description="Helical" evidence="1">
    <location>
        <begin position="6"/>
        <end position="23"/>
    </location>
</feature>
<name>A0A8S5V9R4_9CAUD</name>
<keyword evidence="1" id="KW-0472">Membrane</keyword>
<keyword evidence="1" id="KW-1133">Transmembrane helix</keyword>
<dbReference type="EMBL" id="BK016230">
    <property type="protein sequence ID" value="DAG03438.1"/>
    <property type="molecule type" value="Genomic_DNA"/>
</dbReference>
<evidence type="ECO:0000256" key="1">
    <source>
        <dbReference type="SAM" id="Phobius"/>
    </source>
</evidence>
<organism evidence="2">
    <name type="scientific">Ackermannviridae sp. ctUml7</name>
    <dbReference type="NCBI Taxonomy" id="2825753"/>
    <lineage>
        <taxon>Viruses</taxon>
        <taxon>Duplodnaviria</taxon>
        <taxon>Heunggongvirae</taxon>
        <taxon>Uroviricota</taxon>
        <taxon>Caudoviricetes</taxon>
        <taxon>Pantevenvirales</taxon>
        <taxon>Ackermannviridae</taxon>
    </lineage>
</organism>
<accession>A0A8S5V9R4</accession>
<proteinExistence type="predicted"/>
<feature type="transmembrane region" description="Helical" evidence="1">
    <location>
        <begin position="44"/>
        <end position="63"/>
    </location>
</feature>
<evidence type="ECO:0000313" key="2">
    <source>
        <dbReference type="EMBL" id="DAG03438.1"/>
    </source>
</evidence>